<protein>
    <recommendedName>
        <fullName evidence="16">NADH dehydrogenase [ubiquinone] iron-sulfur protein 3</fullName>
        <ecNumber evidence="4">7.1.1.2</ecNumber>
    </recommendedName>
    <alternativeName>
        <fullName evidence="18">NADH dehydrogenase subunit 9</fullName>
    </alternativeName>
</protein>
<keyword evidence="9 19" id="KW-1278">Translocase</keyword>
<sequence length="541" mass="61844">MERSEHGNRSDTNTDYLFQLLCFLKLHTYTRVQVLIDICGVDHPSRKRRFEVVYNLLSTRYNSRIRVQTSADEVTRISPVVSLFPSAGRWEREVWDMFGVSFINHPDLRRISTDYGFEGHPLRKDLPLSGYVEVRYDDPEKRVVSEPIEMTQEFRYFDFASPWEQHSTTKCFSSGIDERLIRFLFPGRPCSFLKGVWCLSIGMCSQSSHRALRKSKSRGAFVAYNVNPVADQFQRAFQTSTFCNRLYSFFNKRWFFDQVLNDFLVRSFLRFGYEVSFEALDKGAIEILGPYGISYTFRRLAERISQLQSGFVVRRVRYDPWPPAWWGAAPPLWVNGKPDSTNPRKGCTAVVRALRPELFVVLAGMQVNESHPLAKRGLKSSCLLSTSRAFTAPFCNLPSFVRPRGCKKRDRGGYLAGVVSVVCHEGAQLLEHGRMKSNDFSKSSRTDYSRRILGEAVSGDSPAESRMRGDLHVRFGGRGYPDPTIIMPLQCYLVQLYLKDLLLQGLVPTNKKGDGAKTSLGQNRTLPFTISPLGDWDSRRG</sequence>
<organism evidence="22 23">
    <name type="scientific">Brassica carinata</name>
    <name type="common">Ethiopian mustard</name>
    <name type="synonym">Abyssinian cabbage</name>
    <dbReference type="NCBI Taxonomy" id="52824"/>
    <lineage>
        <taxon>Eukaryota</taxon>
        <taxon>Viridiplantae</taxon>
        <taxon>Streptophyta</taxon>
        <taxon>Embryophyta</taxon>
        <taxon>Tracheophyta</taxon>
        <taxon>Spermatophyta</taxon>
        <taxon>Magnoliopsida</taxon>
        <taxon>eudicotyledons</taxon>
        <taxon>Gunneridae</taxon>
        <taxon>Pentapetalae</taxon>
        <taxon>rosids</taxon>
        <taxon>malvids</taxon>
        <taxon>Brassicales</taxon>
        <taxon>Brassicaceae</taxon>
        <taxon>Brassiceae</taxon>
        <taxon>Brassica</taxon>
    </lineage>
</organism>
<dbReference type="PANTHER" id="PTHR10884">
    <property type="entry name" value="NADH DEHYDROGENASE UBIQUINONE IRON-SULFUR PROTEIN 3"/>
    <property type="match status" value="1"/>
</dbReference>
<comment type="caution">
    <text evidence="22">The sequence shown here is derived from an EMBL/GenBank/DDBJ whole genome shotgun (WGS) entry which is preliminary data.</text>
</comment>
<dbReference type="SUPFAM" id="SSF143243">
    <property type="entry name" value="Nqo5-like"/>
    <property type="match status" value="1"/>
</dbReference>
<dbReference type="FunFam" id="3.30.460.80:FF:000005">
    <property type="entry name" value="NADH dehydrogenase subunit 9"/>
    <property type="match status" value="1"/>
</dbReference>
<evidence type="ECO:0000313" key="23">
    <source>
        <dbReference type="Proteomes" id="UP000886595"/>
    </source>
</evidence>
<keyword evidence="11" id="KW-0560">Oxidoreductase</keyword>
<evidence type="ECO:0000313" key="22">
    <source>
        <dbReference type="EMBL" id="KAG2247432.1"/>
    </source>
</evidence>
<evidence type="ECO:0000256" key="15">
    <source>
        <dbReference type="ARBA" id="ARBA00023136"/>
    </source>
</evidence>
<evidence type="ECO:0000256" key="2">
    <source>
        <dbReference type="ARBA" id="ARBA00004443"/>
    </source>
</evidence>
<gene>
    <name evidence="22" type="ORF">Bca52824_087060</name>
</gene>
<keyword evidence="8" id="KW-0999">Mitochondrion inner membrane</keyword>
<dbReference type="Pfam" id="PF00329">
    <property type="entry name" value="Complex1_30kDa"/>
    <property type="match status" value="1"/>
</dbReference>
<dbReference type="InterPro" id="IPR020396">
    <property type="entry name" value="NADH_UbQ_OxRdtase_CS"/>
</dbReference>
<evidence type="ECO:0000256" key="8">
    <source>
        <dbReference type="ARBA" id="ARBA00022792"/>
    </source>
</evidence>
<evidence type="ECO:0000256" key="6">
    <source>
        <dbReference type="ARBA" id="ARBA00022495"/>
    </source>
</evidence>
<dbReference type="OrthoDB" id="528621at2759"/>
<dbReference type="InterPro" id="IPR037232">
    <property type="entry name" value="NADH_quin_OxRdtase_su_C/D-like"/>
</dbReference>
<name>A0A8X7PAL4_BRACI</name>
<comment type="subcellular location">
    <subcellularLocation>
        <location evidence="2">Mitochondrion inner membrane</location>
        <topology evidence="2">Peripheral membrane protein</topology>
        <orientation evidence="2">Matrix side</orientation>
    </subcellularLocation>
</comment>
<dbReference type="EMBL" id="JAAMPC010000017">
    <property type="protein sequence ID" value="KAG2247432.1"/>
    <property type="molecule type" value="Genomic_DNA"/>
</dbReference>
<evidence type="ECO:0000256" key="17">
    <source>
        <dbReference type="ARBA" id="ARBA00049551"/>
    </source>
</evidence>
<dbReference type="Proteomes" id="UP000886595">
    <property type="component" value="Unassembled WGS sequence"/>
</dbReference>
<accession>A0A8X7PAL4</accession>
<evidence type="ECO:0000256" key="14">
    <source>
        <dbReference type="ARBA" id="ARBA00023128"/>
    </source>
</evidence>
<keyword evidence="5 19" id="KW-0813">Transport</keyword>
<evidence type="ECO:0000256" key="12">
    <source>
        <dbReference type="ARBA" id="ARBA00023027"/>
    </source>
</evidence>
<evidence type="ECO:0000256" key="19">
    <source>
        <dbReference type="RuleBase" id="RU003456"/>
    </source>
</evidence>
<proteinExistence type="inferred from homology"/>
<evidence type="ECO:0000256" key="16">
    <source>
        <dbReference type="ARBA" id="ARBA00029493"/>
    </source>
</evidence>
<dbReference type="EC" id="7.1.1.2" evidence="4"/>
<keyword evidence="7" id="KW-0679">Respiratory chain</keyword>
<comment type="similarity">
    <text evidence="3 19">Belongs to the complex I 30 kDa subunit family.</text>
</comment>
<dbReference type="Pfam" id="PF06455">
    <property type="entry name" value="NADH5_C"/>
    <property type="match status" value="1"/>
</dbReference>
<evidence type="ECO:0000256" key="9">
    <source>
        <dbReference type="ARBA" id="ARBA00022967"/>
    </source>
</evidence>
<feature type="domain" description="NADH dehydrogenase subunit 5 C-terminal" evidence="21">
    <location>
        <begin position="220"/>
        <end position="311"/>
    </location>
</feature>
<comment type="function">
    <text evidence="1">Core subunit of the mitochondrial membrane respiratory chain NADH dehydrogenase (Complex I) that is believed to belong to the minimal assembly required for catalysis. Complex I functions in the transfer of electrons from NADH to the respiratory chain. The immediate electron acceptor for the enzyme is believed to be ubiquinone.</text>
</comment>
<dbReference type="Gene3D" id="3.30.460.80">
    <property type="entry name" value="NADH:ubiquinone oxidoreductase, 30kDa subunit"/>
    <property type="match status" value="1"/>
</dbReference>
<keyword evidence="10" id="KW-0249">Electron transport</keyword>
<evidence type="ECO:0000256" key="3">
    <source>
        <dbReference type="ARBA" id="ARBA00007569"/>
    </source>
</evidence>
<keyword evidence="23" id="KW-1185">Reference proteome</keyword>
<keyword evidence="6" id="KW-0691">RNA editing</keyword>
<evidence type="ECO:0000256" key="5">
    <source>
        <dbReference type="ARBA" id="ARBA00022448"/>
    </source>
</evidence>
<evidence type="ECO:0000259" key="21">
    <source>
        <dbReference type="Pfam" id="PF06455"/>
    </source>
</evidence>
<dbReference type="InterPro" id="IPR001268">
    <property type="entry name" value="NADH_UbQ_OxRdtase_30kDa_su"/>
</dbReference>
<evidence type="ECO:0000256" key="4">
    <source>
        <dbReference type="ARBA" id="ARBA00012944"/>
    </source>
</evidence>
<keyword evidence="12 19" id="KW-0520">NAD</keyword>
<keyword evidence="13" id="KW-0830">Ubiquinone</keyword>
<dbReference type="AlphaFoldDB" id="A0A8X7PAL4"/>
<feature type="domain" description="NADH:ubiquinone oxidoreductase 30kDa subunit" evidence="20">
    <location>
        <begin position="14"/>
        <end position="131"/>
    </location>
</feature>
<evidence type="ECO:0000256" key="1">
    <source>
        <dbReference type="ARBA" id="ARBA00003257"/>
    </source>
</evidence>
<keyword evidence="15" id="KW-0472">Membrane</keyword>
<comment type="catalytic activity">
    <reaction evidence="17">
        <text>a ubiquinone + NADH + 5 H(+)(in) = a ubiquinol + NAD(+) + 4 H(+)(out)</text>
        <dbReference type="Rhea" id="RHEA:29091"/>
        <dbReference type="Rhea" id="RHEA-COMP:9565"/>
        <dbReference type="Rhea" id="RHEA-COMP:9566"/>
        <dbReference type="ChEBI" id="CHEBI:15378"/>
        <dbReference type="ChEBI" id="CHEBI:16389"/>
        <dbReference type="ChEBI" id="CHEBI:17976"/>
        <dbReference type="ChEBI" id="CHEBI:57540"/>
        <dbReference type="ChEBI" id="CHEBI:57945"/>
        <dbReference type="EC" id="7.1.1.2"/>
    </reaction>
</comment>
<dbReference type="InterPro" id="IPR010934">
    <property type="entry name" value="NADH_DH_su5_C"/>
</dbReference>
<dbReference type="PROSITE" id="PS00542">
    <property type="entry name" value="COMPLEX1_30K"/>
    <property type="match status" value="1"/>
</dbReference>
<dbReference type="InterPro" id="IPR010218">
    <property type="entry name" value="NADH_DH_suC"/>
</dbReference>
<reference evidence="22 23" key="1">
    <citation type="submission" date="2020-02" db="EMBL/GenBank/DDBJ databases">
        <authorList>
            <person name="Ma Q."/>
            <person name="Huang Y."/>
            <person name="Song X."/>
            <person name="Pei D."/>
        </authorList>
    </citation>
    <scope>NUCLEOTIDE SEQUENCE [LARGE SCALE GENOMIC DNA]</scope>
    <source>
        <strain evidence="22">Sxm20200214</strain>
        <tissue evidence="22">Leaf</tissue>
    </source>
</reference>
<evidence type="ECO:0000256" key="18">
    <source>
        <dbReference type="ARBA" id="ARBA00082663"/>
    </source>
</evidence>
<dbReference type="GO" id="GO:0008137">
    <property type="term" value="F:NADH dehydrogenase (ubiquinone) activity"/>
    <property type="evidence" value="ECO:0007669"/>
    <property type="project" value="UniProtKB-EC"/>
</dbReference>
<evidence type="ECO:0000256" key="7">
    <source>
        <dbReference type="ARBA" id="ARBA00022660"/>
    </source>
</evidence>
<keyword evidence="14" id="KW-0496">Mitochondrion</keyword>
<dbReference type="GO" id="GO:0016651">
    <property type="term" value="F:oxidoreductase activity, acting on NAD(P)H"/>
    <property type="evidence" value="ECO:0007669"/>
    <property type="project" value="InterPro"/>
</dbReference>
<evidence type="ECO:0000256" key="11">
    <source>
        <dbReference type="ARBA" id="ARBA00023002"/>
    </source>
</evidence>
<evidence type="ECO:0000256" key="10">
    <source>
        <dbReference type="ARBA" id="ARBA00022982"/>
    </source>
</evidence>
<dbReference type="HAMAP" id="MF_01357">
    <property type="entry name" value="NDH1_NuoC"/>
    <property type="match status" value="1"/>
</dbReference>
<dbReference type="GO" id="GO:0005743">
    <property type="term" value="C:mitochondrial inner membrane"/>
    <property type="evidence" value="ECO:0007669"/>
    <property type="project" value="UniProtKB-SubCell"/>
</dbReference>
<evidence type="ECO:0000259" key="20">
    <source>
        <dbReference type="Pfam" id="PF00329"/>
    </source>
</evidence>
<evidence type="ECO:0000256" key="13">
    <source>
        <dbReference type="ARBA" id="ARBA00023075"/>
    </source>
</evidence>
<dbReference type="PANTHER" id="PTHR10884:SF14">
    <property type="entry name" value="NADH DEHYDROGENASE [UBIQUINONE] IRON-SULFUR PROTEIN 3, MITOCHONDRIAL"/>
    <property type="match status" value="1"/>
</dbReference>